<evidence type="ECO:0000313" key="1">
    <source>
        <dbReference type="EMBL" id="SDG32298.1"/>
    </source>
</evidence>
<sequence>MPTLFRRGIVKTWDIRVKAVQWEIVLYAQLHPVGRLWLDELVAEAYAGEDFEKAADAEAGRAVLTF</sequence>
<name>A0A1G7TAH1_9ACTN</name>
<dbReference type="EMBL" id="FNAX01000017">
    <property type="protein sequence ID" value="SDG32298.1"/>
    <property type="molecule type" value="Genomic_DNA"/>
</dbReference>
<dbReference type="Proteomes" id="UP000198614">
    <property type="component" value="Unassembled WGS sequence"/>
</dbReference>
<proteinExistence type="predicted"/>
<dbReference type="AlphaFoldDB" id="A0A1G7TAH1"/>
<gene>
    <name evidence="1" type="ORF">SAMN05216260_117134</name>
</gene>
<reference evidence="1 2" key="1">
    <citation type="submission" date="2016-10" db="EMBL/GenBank/DDBJ databases">
        <authorList>
            <person name="de Groot N.N."/>
        </authorList>
    </citation>
    <scope>NUCLEOTIDE SEQUENCE [LARGE SCALE GENOMIC DNA]</scope>
    <source>
        <strain evidence="1 2">CGMCC 4.1859</strain>
    </source>
</reference>
<protein>
    <submittedName>
        <fullName evidence="1">Uncharacterized protein</fullName>
    </submittedName>
</protein>
<evidence type="ECO:0000313" key="2">
    <source>
        <dbReference type="Proteomes" id="UP000198614"/>
    </source>
</evidence>
<organism evidence="1 2">
    <name type="scientific">Streptomyces griseoaurantiacus</name>
    <dbReference type="NCBI Taxonomy" id="68213"/>
    <lineage>
        <taxon>Bacteria</taxon>
        <taxon>Bacillati</taxon>
        <taxon>Actinomycetota</taxon>
        <taxon>Actinomycetes</taxon>
        <taxon>Kitasatosporales</taxon>
        <taxon>Streptomycetaceae</taxon>
        <taxon>Streptomyces</taxon>
        <taxon>Streptomyces aurantiacus group</taxon>
    </lineage>
</organism>
<accession>A0A1G7TAH1</accession>